<gene>
    <name evidence="2" type="ORF">M501DRAFT_992818</name>
</gene>
<comment type="caution">
    <text evidence="2">The sequence shown here is derived from an EMBL/GenBank/DDBJ whole genome shotgun (WGS) entry which is preliminary data.</text>
</comment>
<evidence type="ECO:0000313" key="3">
    <source>
        <dbReference type="Proteomes" id="UP000799429"/>
    </source>
</evidence>
<dbReference type="InterPro" id="IPR001509">
    <property type="entry name" value="Epimerase_deHydtase"/>
</dbReference>
<name>A0A9P4VRI5_9PEZI</name>
<evidence type="ECO:0000259" key="1">
    <source>
        <dbReference type="Pfam" id="PF01370"/>
    </source>
</evidence>
<dbReference type="InterPro" id="IPR036291">
    <property type="entry name" value="NAD(P)-bd_dom_sf"/>
</dbReference>
<keyword evidence="3" id="KW-1185">Reference proteome</keyword>
<reference evidence="2" key="1">
    <citation type="journal article" date="2020" name="Stud. Mycol.">
        <title>101 Dothideomycetes genomes: a test case for predicting lifestyles and emergence of pathogens.</title>
        <authorList>
            <person name="Haridas S."/>
            <person name="Albert R."/>
            <person name="Binder M."/>
            <person name="Bloem J."/>
            <person name="Labutti K."/>
            <person name="Salamov A."/>
            <person name="Andreopoulos B."/>
            <person name="Baker S."/>
            <person name="Barry K."/>
            <person name="Bills G."/>
            <person name="Bluhm B."/>
            <person name="Cannon C."/>
            <person name="Castanera R."/>
            <person name="Culley D."/>
            <person name="Daum C."/>
            <person name="Ezra D."/>
            <person name="Gonzalez J."/>
            <person name="Henrissat B."/>
            <person name="Kuo A."/>
            <person name="Liang C."/>
            <person name="Lipzen A."/>
            <person name="Lutzoni F."/>
            <person name="Magnuson J."/>
            <person name="Mondo S."/>
            <person name="Nolan M."/>
            <person name="Ohm R."/>
            <person name="Pangilinan J."/>
            <person name="Park H.-J."/>
            <person name="Ramirez L."/>
            <person name="Alfaro M."/>
            <person name="Sun H."/>
            <person name="Tritt A."/>
            <person name="Yoshinaga Y."/>
            <person name="Zwiers L.-H."/>
            <person name="Turgeon B."/>
            <person name="Goodwin S."/>
            <person name="Spatafora J."/>
            <person name="Crous P."/>
            <person name="Grigoriev I."/>
        </authorList>
    </citation>
    <scope>NUCLEOTIDE SEQUENCE</scope>
    <source>
        <strain evidence="2">CBS 101060</strain>
    </source>
</reference>
<organism evidence="2 3">
    <name type="scientific">Patellaria atrata CBS 101060</name>
    <dbReference type="NCBI Taxonomy" id="1346257"/>
    <lineage>
        <taxon>Eukaryota</taxon>
        <taxon>Fungi</taxon>
        <taxon>Dikarya</taxon>
        <taxon>Ascomycota</taxon>
        <taxon>Pezizomycotina</taxon>
        <taxon>Dothideomycetes</taxon>
        <taxon>Dothideomycetes incertae sedis</taxon>
        <taxon>Patellariales</taxon>
        <taxon>Patellariaceae</taxon>
        <taxon>Patellaria</taxon>
    </lineage>
</organism>
<dbReference type="PANTHER" id="PTHR43245:SF13">
    <property type="entry name" value="UDP-D-APIOSE_UDP-D-XYLOSE SYNTHASE 2"/>
    <property type="match status" value="1"/>
</dbReference>
<dbReference type="Proteomes" id="UP000799429">
    <property type="component" value="Unassembled WGS sequence"/>
</dbReference>
<dbReference type="Pfam" id="PF01370">
    <property type="entry name" value="Epimerase"/>
    <property type="match status" value="1"/>
</dbReference>
<accession>A0A9P4VRI5</accession>
<dbReference type="Gene3D" id="3.40.50.720">
    <property type="entry name" value="NAD(P)-binding Rossmann-like Domain"/>
    <property type="match status" value="1"/>
</dbReference>
<protein>
    <submittedName>
        <fullName evidence="2">UDP-glucose 4-epimerase</fullName>
    </submittedName>
</protein>
<dbReference type="SUPFAM" id="SSF51735">
    <property type="entry name" value="NAD(P)-binding Rossmann-fold domains"/>
    <property type="match status" value="1"/>
</dbReference>
<dbReference type="EMBL" id="MU006096">
    <property type="protein sequence ID" value="KAF2838887.1"/>
    <property type="molecule type" value="Genomic_DNA"/>
</dbReference>
<dbReference type="PANTHER" id="PTHR43245">
    <property type="entry name" value="BIFUNCTIONAL POLYMYXIN RESISTANCE PROTEIN ARNA"/>
    <property type="match status" value="1"/>
</dbReference>
<feature type="domain" description="NAD-dependent epimerase/dehydratase" evidence="1">
    <location>
        <begin position="11"/>
        <end position="250"/>
    </location>
</feature>
<dbReference type="OrthoDB" id="331544at2759"/>
<dbReference type="AlphaFoldDB" id="A0A9P4VRI5"/>
<sequence>MHPPTPKRSKILITGGAGFVGSQLGYYLSSNDYEVILMDDMSSGQLDNLVIEGKTFGRLVVKDIRAPLEELRNLMKDVDVVYHFAGCAALPVCQSDPQLAYDVNVSGTGNVLEAARLAGVKRIIFSSTSAIYENTKSASFKESDEVMPDLVYSMTKHAAEQLCKAYSVNYGLETMIVRFFNCYGPHQDFKRTSPPFTSYLAREFSNHRTPIMYNDDPNVRRDYVHVDDLIRLLVGMLRSSQSYYGEVFNACSGSGISAPAIFDIMRGHAKMGNRPEFRDPKLFWEPYQTLTEGRYPLDPARITKEVYKNSIGDATKAFEQFNWRAKTSMEDGLLGVYQYALQHQ</sequence>
<evidence type="ECO:0000313" key="2">
    <source>
        <dbReference type="EMBL" id="KAF2838887.1"/>
    </source>
</evidence>
<dbReference type="InterPro" id="IPR050177">
    <property type="entry name" value="Lipid_A_modif_metabolic_enz"/>
</dbReference>
<proteinExistence type="predicted"/>